<evidence type="ECO:0000313" key="2">
    <source>
        <dbReference type="Proteomes" id="UP000324222"/>
    </source>
</evidence>
<organism evidence="1 2">
    <name type="scientific">Portunus trituberculatus</name>
    <name type="common">Swimming crab</name>
    <name type="synonym">Neptunus trituberculatus</name>
    <dbReference type="NCBI Taxonomy" id="210409"/>
    <lineage>
        <taxon>Eukaryota</taxon>
        <taxon>Metazoa</taxon>
        <taxon>Ecdysozoa</taxon>
        <taxon>Arthropoda</taxon>
        <taxon>Crustacea</taxon>
        <taxon>Multicrustacea</taxon>
        <taxon>Malacostraca</taxon>
        <taxon>Eumalacostraca</taxon>
        <taxon>Eucarida</taxon>
        <taxon>Decapoda</taxon>
        <taxon>Pleocyemata</taxon>
        <taxon>Brachyura</taxon>
        <taxon>Eubrachyura</taxon>
        <taxon>Portunoidea</taxon>
        <taxon>Portunidae</taxon>
        <taxon>Portuninae</taxon>
        <taxon>Portunus</taxon>
    </lineage>
</organism>
<sequence>MKSDHREAPGNHDYPLRQQQFTVLDGTVLQCSSFMRLFLPRKRPDSRNNTHSPSVNASIHFHVFHSLRLRHLMILLFPEKLDPRDSAPAYPLSLYPVTSPRVTQQDRHTELPMRRQRRVEAALLAALPPNPNNHGRKKDAEEQLATQRLRLVGNRNQMTGKNLLLNVRECVL</sequence>
<reference evidence="1 2" key="1">
    <citation type="submission" date="2019-05" db="EMBL/GenBank/DDBJ databases">
        <title>Another draft genome of Portunus trituberculatus and its Hox gene families provides insights of decapod evolution.</title>
        <authorList>
            <person name="Jeong J.-H."/>
            <person name="Song I."/>
            <person name="Kim S."/>
            <person name="Choi T."/>
            <person name="Kim D."/>
            <person name="Ryu S."/>
            <person name="Kim W."/>
        </authorList>
    </citation>
    <scope>NUCLEOTIDE SEQUENCE [LARGE SCALE GENOMIC DNA]</scope>
    <source>
        <tissue evidence="1">Muscle</tissue>
    </source>
</reference>
<evidence type="ECO:0000313" key="1">
    <source>
        <dbReference type="EMBL" id="MPC83747.1"/>
    </source>
</evidence>
<dbReference type="AlphaFoldDB" id="A0A5B7IQA2"/>
<accession>A0A5B7IQA2</accession>
<name>A0A5B7IQA2_PORTR</name>
<dbReference type="Proteomes" id="UP000324222">
    <property type="component" value="Unassembled WGS sequence"/>
</dbReference>
<protein>
    <submittedName>
        <fullName evidence="1">Uncharacterized protein</fullName>
    </submittedName>
</protein>
<keyword evidence="2" id="KW-1185">Reference proteome</keyword>
<dbReference type="EMBL" id="VSRR010063375">
    <property type="protein sequence ID" value="MPC83747.1"/>
    <property type="molecule type" value="Genomic_DNA"/>
</dbReference>
<gene>
    <name evidence="1" type="ORF">E2C01_078463</name>
</gene>
<proteinExistence type="predicted"/>
<comment type="caution">
    <text evidence="1">The sequence shown here is derived from an EMBL/GenBank/DDBJ whole genome shotgun (WGS) entry which is preliminary data.</text>
</comment>